<name>A0A090KTB7_STRRB</name>
<dbReference type="GO" id="GO:0007271">
    <property type="term" value="P:synaptic transmission, cholinergic"/>
    <property type="evidence" value="ECO:0007669"/>
    <property type="project" value="TreeGrafter"/>
</dbReference>
<evidence type="ECO:0000313" key="13">
    <source>
        <dbReference type="WBParaSite" id="SRAE_X000245300.1"/>
    </source>
</evidence>
<feature type="compositionally biased region" description="Low complexity" evidence="8">
    <location>
        <begin position="315"/>
        <end position="333"/>
    </location>
</feature>
<evidence type="ECO:0000313" key="12">
    <source>
        <dbReference type="Proteomes" id="UP000035682"/>
    </source>
</evidence>
<dbReference type="GO" id="GO:0045202">
    <property type="term" value="C:synapse"/>
    <property type="evidence" value="ECO:0007669"/>
    <property type="project" value="GOC"/>
</dbReference>
<dbReference type="OMA" id="IIMCFAM"/>
<feature type="compositionally biased region" description="Low complexity" evidence="8">
    <location>
        <begin position="398"/>
        <end position="410"/>
    </location>
</feature>
<feature type="transmembrane region" description="Helical" evidence="9">
    <location>
        <begin position="46"/>
        <end position="65"/>
    </location>
</feature>
<feature type="compositionally biased region" description="Basic residues" evidence="8">
    <location>
        <begin position="411"/>
        <end position="425"/>
    </location>
</feature>
<organism evidence="11">
    <name type="scientific">Strongyloides ratti</name>
    <name type="common">Parasitic roundworm</name>
    <dbReference type="NCBI Taxonomy" id="34506"/>
    <lineage>
        <taxon>Eukaryota</taxon>
        <taxon>Metazoa</taxon>
        <taxon>Ecdysozoa</taxon>
        <taxon>Nematoda</taxon>
        <taxon>Chromadorea</taxon>
        <taxon>Rhabditida</taxon>
        <taxon>Tylenchina</taxon>
        <taxon>Panagrolaimomorpha</taxon>
        <taxon>Strongyloidoidea</taxon>
        <taxon>Strongyloididae</taxon>
        <taxon>Strongyloides</taxon>
    </lineage>
</organism>
<dbReference type="OrthoDB" id="10070774at2759"/>
<dbReference type="GO" id="GO:0005789">
    <property type="term" value="C:endoplasmic reticulum membrane"/>
    <property type="evidence" value="ECO:0007669"/>
    <property type="project" value="UniProtKB-SubCell"/>
</dbReference>
<dbReference type="AlphaFoldDB" id="A0A090KTB7"/>
<dbReference type="WBParaSite" id="SRAE_X000245300.1">
    <property type="protein sequence ID" value="SRAE_X000245300.1"/>
    <property type="gene ID" value="WBGene00268039"/>
</dbReference>
<evidence type="ECO:0000256" key="3">
    <source>
        <dbReference type="ARBA" id="ARBA00022692"/>
    </source>
</evidence>
<dbReference type="EMBL" id="LN609400">
    <property type="protein sequence ID" value="CEF60720.1"/>
    <property type="molecule type" value="Genomic_DNA"/>
</dbReference>
<feature type="compositionally biased region" description="Basic and acidic residues" evidence="8">
    <location>
        <begin position="336"/>
        <end position="346"/>
    </location>
</feature>
<dbReference type="WormBase" id="SRAE_X000245300">
    <property type="protein sequence ID" value="SRP06256"/>
    <property type="gene ID" value="WBGene00268039"/>
</dbReference>
<evidence type="ECO:0000256" key="1">
    <source>
        <dbReference type="ARBA" id="ARBA00004586"/>
    </source>
</evidence>
<feature type="coiled-coil region" evidence="7">
    <location>
        <begin position="195"/>
        <end position="222"/>
    </location>
</feature>
<evidence type="ECO:0000313" key="14">
    <source>
        <dbReference type="WormBase" id="SRAE_X000245300"/>
    </source>
</evidence>
<evidence type="ECO:0000256" key="8">
    <source>
        <dbReference type="SAM" id="MobiDB-lite"/>
    </source>
</evidence>
<evidence type="ECO:0000256" key="2">
    <source>
        <dbReference type="ARBA" id="ARBA00008538"/>
    </source>
</evidence>
<reference evidence="12" key="1">
    <citation type="submission" date="2014-09" db="EMBL/GenBank/DDBJ databases">
        <authorList>
            <person name="Martin A.A."/>
        </authorList>
    </citation>
    <scope>NUCLEOTIDE SEQUENCE</scope>
    <source>
        <strain evidence="12">ED321</strain>
    </source>
</reference>
<dbReference type="GO" id="GO:0043005">
    <property type="term" value="C:neuron projection"/>
    <property type="evidence" value="ECO:0007669"/>
    <property type="project" value="TreeGrafter"/>
</dbReference>
<evidence type="ECO:0000256" key="9">
    <source>
        <dbReference type="SAM" id="Phobius"/>
    </source>
</evidence>
<keyword evidence="7" id="KW-0175">Coiled coil</keyword>
<comment type="subcellular location">
    <subcellularLocation>
        <location evidence="1">Endoplasmic reticulum membrane</location>
    </subcellularLocation>
</comment>
<feature type="region of interest" description="Disordered" evidence="8">
    <location>
        <begin position="80"/>
        <end position="120"/>
    </location>
</feature>
<dbReference type="GeneID" id="36385533"/>
<gene>
    <name evidence="11 13 14" type="ORF">SRAE_X000245300</name>
</gene>
<feature type="compositionally biased region" description="Low complexity" evidence="8">
    <location>
        <begin position="348"/>
        <end position="360"/>
    </location>
</feature>
<keyword evidence="12" id="KW-1185">Reference proteome</keyword>
<evidence type="ECO:0000313" key="11">
    <source>
        <dbReference type="EMBL" id="CEF60720.1"/>
    </source>
</evidence>
<sequence>MENITKKKFRDHNKQSSKYLRQRNLTKEKHFIENCDEEEVMPSWKIFMIIGIVVLCFAILYPHIIGPIFNSYFSSTSSQKKPSTPPISPVHPALNNPRAGGPRPGGPNMHSAFKMAGQAQQTETSSIRGGAFGWLLPFYTIGVMTFLVYTLYKMMYGGKEKKNKRKYQRNVYDSDFDDESYDDDDDIDNMSSRKMRRLQCQLKETEAAMTKILLQLENMQNMEMVVRQTMEINKNNSNNNANEDNVMIEEESSLQERLTNNADEIKKTLNKFHLLNKYYTDLKQISNQKDLKRMNVDGDYSSNDENSDEEDDFENFTNTSNESVENNKNTTENNEIEEKSLNKDNESDNTNNDIENENISPLENNKTELSSMLDDDKNTLIEKNHEINTDEINDNEKLSNNNKNINNVTKISRKEKKKKHSRREK</sequence>
<feature type="domain" description="Resistance to inhibitors of cholinesterase protein 3 N-terminal" evidence="10">
    <location>
        <begin position="53"/>
        <end position="213"/>
    </location>
</feature>
<dbReference type="InterPro" id="IPR026160">
    <property type="entry name" value="Ric3"/>
</dbReference>
<feature type="region of interest" description="Disordered" evidence="8">
    <location>
        <begin position="294"/>
        <end position="364"/>
    </location>
</feature>
<protein>
    <submittedName>
        <fullName evidence="13">RIC3 domain-containing protein</fullName>
    </submittedName>
</protein>
<keyword evidence="6 9" id="KW-0472">Membrane</keyword>
<evidence type="ECO:0000256" key="6">
    <source>
        <dbReference type="ARBA" id="ARBA00023136"/>
    </source>
</evidence>
<feature type="region of interest" description="Disordered" evidence="8">
    <location>
        <begin position="386"/>
        <end position="425"/>
    </location>
</feature>
<dbReference type="GO" id="GO:0034394">
    <property type="term" value="P:protein localization to cell surface"/>
    <property type="evidence" value="ECO:0007669"/>
    <property type="project" value="TreeGrafter"/>
</dbReference>
<evidence type="ECO:0000259" key="10">
    <source>
        <dbReference type="Pfam" id="PF15361"/>
    </source>
</evidence>
<dbReference type="Pfam" id="PF15361">
    <property type="entry name" value="RIC3"/>
    <property type="match status" value="1"/>
</dbReference>
<dbReference type="PANTHER" id="PTHR21723:SF3">
    <property type="entry name" value="PROTEIN RIC-3"/>
    <property type="match status" value="1"/>
</dbReference>
<dbReference type="PANTHER" id="PTHR21723">
    <property type="entry name" value="RESISTANCE TO INHIBITORS OF CHOLINESTERASE PROTEIN 3 RIC3"/>
    <property type="match status" value="1"/>
</dbReference>
<reference evidence="13" key="3">
    <citation type="submission" date="2020-12" db="UniProtKB">
        <authorList>
            <consortium name="WormBaseParasite"/>
        </authorList>
    </citation>
    <scope>IDENTIFICATION</scope>
</reference>
<reference evidence="11" key="2">
    <citation type="submission" date="2014-09" db="EMBL/GenBank/DDBJ databases">
        <authorList>
            <person name="Aslett A.Martin."/>
        </authorList>
    </citation>
    <scope>NUCLEOTIDE SEQUENCE</scope>
    <source>
        <strain evidence="11">ED321 Heterogonic</strain>
    </source>
</reference>
<comment type="similarity">
    <text evidence="2">Belongs to the ric-3 family.</text>
</comment>
<proteinExistence type="inferred from homology"/>
<dbReference type="GO" id="GO:0043025">
    <property type="term" value="C:neuronal cell body"/>
    <property type="evidence" value="ECO:0007669"/>
    <property type="project" value="TreeGrafter"/>
</dbReference>
<accession>A0A090KTB7</accession>
<feature type="compositionally biased region" description="Acidic residues" evidence="8">
    <location>
        <begin position="305"/>
        <end position="314"/>
    </location>
</feature>
<dbReference type="RefSeq" id="XP_024499929.1">
    <property type="nucleotide sequence ID" value="XM_024645669.1"/>
</dbReference>
<dbReference type="Proteomes" id="UP000035682">
    <property type="component" value="Unplaced"/>
</dbReference>
<feature type="transmembrane region" description="Helical" evidence="9">
    <location>
        <begin position="131"/>
        <end position="152"/>
    </location>
</feature>
<evidence type="ECO:0000256" key="7">
    <source>
        <dbReference type="SAM" id="Coils"/>
    </source>
</evidence>
<dbReference type="InterPro" id="IPR032763">
    <property type="entry name" value="RIC3_N"/>
</dbReference>
<evidence type="ECO:0000256" key="4">
    <source>
        <dbReference type="ARBA" id="ARBA00022824"/>
    </source>
</evidence>
<evidence type="ECO:0000256" key="5">
    <source>
        <dbReference type="ARBA" id="ARBA00022989"/>
    </source>
</evidence>
<dbReference type="CTD" id="36385533"/>
<keyword evidence="3 9" id="KW-0812">Transmembrane</keyword>
<keyword evidence="5 9" id="KW-1133">Transmembrane helix</keyword>
<keyword evidence="4" id="KW-0256">Endoplasmic reticulum</keyword>